<dbReference type="AlphaFoldDB" id="A0A1A8K2Z1"/>
<feature type="non-terminal residue" evidence="1">
    <location>
        <position position="1"/>
    </location>
</feature>
<name>A0A1A8K2Z1_NOTKU</name>
<accession>A0A1A8K2Z1</accession>
<proteinExistence type="predicted"/>
<evidence type="ECO:0000313" key="1">
    <source>
        <dbReference type="EMBL" id="SBR26577.1"/>
    </source>
</evidence>
<dbReference type="EMBL" id="HAEE01006557">
    <property type="protein sequence ID" value="SBR26577.1"/>
    <property type="molecule type" value="Transcribed_RNA"/>
</dbReference>
<sequence>HLKNGEVGDLVFRWNTPSWDTFWIPARSGISRVFLCSTLRTEKWATLFSDGTHLVGTPFGFLQGVEYHVSFSAFRGGI</sequence>
<gene>
    <name evidence="1" type="primary">Nfu_g_1_024061</name>
</gene>
<protein>
    <submittedName>
        <fullName evidence="1">Uncharacterized protein</fullName>
    </submittedName>
</protein>
<reference evidence="1" key="1">
    <citation type="submission" date="2016-05" db="EMBL/GenBank/DDBJ databases">
        <authorList>
            <person name="Lavstsen T."/>
            <person name="Jespersen J.S."/>
        </authorList>
    </citation>
    <scope>NUCLEOTIDE SEQUENCE</scope>
    <source>
        <tissue evidence="1">Brain</tissue>
    </source>
</reference>
<reference evidence="1" key="2">
    <citation type="submission" date="2016-06" db="EMBL/GenBank/DDBJ databases">
        <title>The genome of a short-lived fish provides insights into sex chromosome evolution and the genetic control of aging.</title>
        <authorList>
            <person name="Reichwald K."/>
            <person name="Felder M."/>
            <person name="Petzold A."/>
            <person name="Koch P."/>
            <person name="Groth M."/>
            <person name="Platzer M."/>
        </authorList>
    </citation>
    <scope>NUCLEOTIDE SEQUENCE</scope>
    <source>
        <tissue evidence="1">Brain</tissue>
    </source>
</reference>
<feature type="non-terminal residue" evidence="1">
    <location>
        <position position="78"/>
    </location>
</feature>
<organism evidence="1">
    <name type="scientific">Nothobranchius kuhntae</name>
    <name type="common">Beira killifish</name>
    <dbReference type="NCBI Taxonomy" id="321403"/>
    <lineage>
        <taxon>Eukaryota</taxon>
        <taxon>Metazoa</taxon>
        <taxon>Chordata</taxon>
        <taxon>Craniata</taxon>
        <taxon>Vertebrata</taxon>
        <taxon>Euteleostomi</taxon>
        <taxon>Actinopterygii</taxon>
        <taxon>Neopterygii</taxon>
        <taxon>Teleostei</taxon>
        <taxon>Neoteleostei</taxon>
        <taxon>Acanthomorphata</taxon>
        <taxon>Ovalentaria</taxon>
        <taxon>Atherinomorphae</taxon>
        <taxon>Cyprinodontiformes</taxon>
        <taxon>Nothobranchiidae</taxon>
        <taxon>Nothobranchius</taxon>
    </lineage>
</organism>